<accession>A0A498D132</accession>
<proteinExistence type="predicted"/>
<dbReference type="Gene3D" id="3.20.20.140">
    <property type="entry name" value="Metal-dependent hydrolases"/>
    <property type="match status" value="1"/>
</dbReference>
<dbReference type="GO" id="GO:0016810">
    <property type="term" value="F:hydrolase activity, acting on carbon-nitrogen (but not peptide) bonds"/>
    <property type="evidence" value="ECO:0007669"/>
    <property type="project" value="InterPro"/>
</dbReference>
<dbReference type="Proteomes" id="UP000276301">
    <property type="component" value="Unassembled WGS sequence"/>
</dbReference>
<protein>
    <submittedName>
        <fullName evidence="1">Enamidase</fullName>
    </submittedName>
</protein>
<dbReference type="CDD" id="cd01292">
    <property type="entry name" value="metallo-dependent_hydrolases"/>
    <property type="match status" value="1"/>
</dbReference>
<feature type="non-terminal residue" evidence="1">
    <location>
        <position position="220"/>
    </location>
</feature>
<gene>
    <name evidence="1" type="ORF">D4A47_02410</name>
</gene>
<keyword evidence="2" id="KW-1185">Reference proteome</keyword>
<organism evidence="1 2">
    <name type="scientific">Anaerotruncus massiliensis</name>
    <name type="common">ex Liu et al. 2021</name>
    <dbReference type="NCBI Taxonomy" id="2321404"/>
    <lineage>
        <taxon>Bacteria</taxon>
        <taxon>Bacillati</taxon>
        <taxon>Bacillota</taxon>
        <taxon>Clostridia</taxon>
        <taxon>Eubacteriales</taxon>
        <taxon>Oscillospiraceae</taxon>
        <taxon>Anaerotruncus</taxon>
    </lineage>
</organism>
<evidence type="ECO:0000313" key="1">
    <source>
        <dbReference type="EMBL" id="RLL13763.1"/>
    </source>
</evidence>
<name>A0A498D132_9FIRM</name>
<dbReference type="EMBL" id="RCHT01000002">
    <property type="protein sequence ID" value="RLL13763.1"/>
    <property type="molecule type" value="Genomic_DNA"/>
</dbReference>
<reference evidence="1 2" key="1">
    <citation type="submission" date="2018-10" db="EMBL/GenBank/DDBJ databases">
        <title>Anaerotruncus faecis sp. nov., isolated from human feces.</title>
        <authorList>
            <person name="Wang Y.-J."/>
        </authorList>
    </citation>
    <scope>NUCLEOTIDE SEQUENCE [LARGE SCALE GENOMIC DNA]</scope>
    <source>
        <strain evidence="1 2">22A2-44</strain>
    </source>
</reference>
<dbReference type="SUPFAM" id="SSF51338">
    <property type="entry name" value="Composite domain of metallo-dependent hydrolases"/>
    <property type="match status" value="1"/>
</dbReference>
<sequence length="220" mass="22914">MPDLIITNIGTLVSGDWENPVLDCDTVAIRGGLIDAVGGAELLSRYPDAQVLDAMGVTVAPGLIDSHCHPCVGDYTFRQKTADFLESEVHGGVTTMISAGEPHFPGRPKDAAGAKAQAIFLSKCFRNQSPLGAKIHGGALILEQGLVEADFAEMAREGVWLVGEIGLGSVKSPADAAPLVEIAKRYGFKVAMHTGGTSIPGSSPVSADDVIRTGPTVAFF</sequence>
<dbReference type="InterPro" id="IPR011059">
    <property type="entry name" value="Metal-dep_hydrolase_composite"/>
</dbReference>
<dbReference type="SUPFAM" id="SSF51556">
    <property type="entry name" value="Metallo-dependent hydrolases"/>
    <property type="match status" value="1"/>
</dbReference>
<comment type="caution">
    <text evidence="1">The sequence shown here is derived from an EMBL/GenBank/DDBJ whole genome shotgun (WGS) entry which is preliminary data.</text>
</comment>
<dbReference type="InterPro" id="IPR032466">
    <property type="entry name" value="Metal_Hydrolase"/>
</dbReference>
<evidence type="ECO:0000313" key="2">
    <source>
        <dbReference type="Proteomes" id="UP000276301"/>
    </source>
</evidence>
<dbReference type="AlphaFoldDB" id="A0A498D132"/>